<keyword evidence="2" id="KW-1185">Reference proteome</keyword>
<gene>
    <name evidence="1" type="ORF">DSM19430T_01890</name>
</gene>
<sequence length="575" mass="67596">MTLDWKKAFAECGLPWDGHDSFSAPVNINSLVELKNFLDIVHTKFCLLKPFCENPDYPIVENRELLPSFESDTWEYKNVPGFSLVALDRQINYFSEIFQFDILHSLLDDAVSAEGKSCPLENTVLSRNVQALQNRLPKKMHDSFKQRFMKYDVSVLDHYPQILPYLLEMDRAQVMALDSFGSYYLSGVYASFPSDLDPEIKRFGMRTGKFSVGDNEKYERNRLFVYQYLMELYGFPIVSERRTSSALFARRLHKMGERFLIRVLGQSDRTLTTLYTPPRRKHYPAIEKIALVKVHKDQAEAVRRLEEGGFFVDEERRVVILRVTYSQHKFNPDNVRQERALSVSRQEIIHPITGRVLSDLNIIKDTTNMFLRLNDIVRGEYMGRIAYKRNEIVENTDTDEKRLKFLFAWLSKHQRRIIGYSDEFYSNVVKVLDGYLLSPDNYDVFGNLNELYQEVWAKYSFIQQARKIRILEDLMRRESRGTRIGYGEMLTESVALLHGLKFEIVSYFEDLVNSVIALVEAILNDRYLRRNYIECREDELTPYGADIRKNYGKLVSLLDEFKAIRKSRHEFRQNR</sequence>
<organism evidence="1 2">
    <name type="scientific">Desulfovibrio psychrotolerans</name>
    <dbReference type="NCBI Taxonomy" id="415242"/>
    <lineage>
        <taxon>Bacteria</taxon>
        <taxon>Pseudomonadati</taxon>
        <taxon>Thermodesulfobacteriota</taxon>
        <taxon>Desulfovibrionia</taxon>
        <taxon>Desulfovibrionales</taxon>
        <taxon>Desulfovibrionaceae</taxon>
        <taxon>Desulfovibrio</taxon>
    </lineage>
</organism>
<accession>A0A7J0BQV5</accession>
<evidence type="ECO:0000313" key="1">
    <source>
        <dbReference type="EMBL" id="GFM35505.1"/>
    </source>
</evidence>
<name>A0A7J0BQV5_9BACT</name>
<reference evidence="1 2" key="1">
    <citation type="submission" date="2020-05" db="EMBL/GenBank/DDBJ databases">
        <title>Draft genome sequence of Desulfovibrio psychrotolerans JS1T.</title>
        <authorList>
            <person name="Ueno A."/>
            <person name="Tamazawa S."/>
            <person name="Tamamura S."/>
            <person name="Murakami T."/>
            <person name="Kiyama T."/>
            <person name="Inomata H."/>
            <person name="Amano Y."/>
            <person name="Miyakawa K."/>
            <person name="Tamaki H."/>
            <person name="Naganuma T."/>
            <person name="Kaneko K."/>
        </authorList>
    </citation>
    <scope>NUCLEOTIDE SEQUENCE [LARGE SCALE GENOMIC DNA]</scope>
    <source>
        <strain evidence="1 2">JS1</strain>
    </source>
</reference>
<evidence type="ECO:0000313" key="2">
    <source>
        <dbReference type="Proteomes" id="UP000503820"/>
    </source>
</evidence>
<dbReference type="EMBL" id="BLVP01000001">
    <property type="protein sequence ID" value="GFM35505.1"/>
    <property type="molecule type" value="Genomic_DNA"/>
</dbReference>
<comment type="caution">
    <text evidence="1">The sequence shown here is derived from an EMBL/GenBank/DDBJ whole genome shotgun (WGS) entry which is preliminary data.</text>
</comment>
<dbReference type="Proteomes" id="UP000503820">
    <property type="component" value="Unassembled WGS sequence"/>
</dbReference>
<protein>
    <submittedName>
        <fullName evidence="1">Uncharacterized protein</fullName>
    </submittedName>
</protein>
<dbReference type="AlphaFoldDB" id="A0A7J0BQV5"/>
<proteinExistence type="predicted"/>
<dbReference type="RefSeq" id="WP_174408222.1">
    <property type="nucleotide sequence ID" value="NZ_BLVP01000001.1"/>
</dbReference>